<accession>A0ABZ0I493</accession>
<evidence type="ECO:0000313" key="3">
    <source>
        <dbReference type="EMBL" id="WOJ93955.1"/>
    </source>
</evidence>
<dbReference type="InterPro" id="IPR053728">
    <property type="entry name" value="Alginate_Permeability_Chnl"/>
</dbReference>
<feature type="region of interest" description="Disordered" evidence="1">
    <location>
        <begin position="1"/>
        <end position="20"/>
    </location>
</feature>
<dbReference type="Gene3D" id="2.40.160.100">
    <property type="match status" value="1"/>
</dbReference>
<protein>
    <submittedName>
        <fullName evidence="3">Alginate export family protein</fullName>
    </submittedName>
</protein>
<sequence>MPVSLTIPSQRSAAESEPGEDKGWFFSADVRLRTEYLAHSFRLLAPQQDHLQFSRSQLGLRYQASSWSAEFEVQDSRAWGDKTLSPIGTDDVNTLETINAKFRKTWQVNSSSAVSLTAGRMTLDYGSRRLLARNNFRNTSNAFQGVHLRRTSANATTDLFYTMPLQRRPDALDRDSLRGNEFKLDKAGRGERFWGASYDYQYPKANSTLAAYVFRSQLSEQGSRPVADRKLWTLGSRLSWRRAGLDMEAEAAYQWGESLAGILAPKADLLDHRAWFTHIHLGIDLGSDVNFSVAYDHATGDRDPFDGRNERFDRLYGARAFELGPSGIFGAAIRSNIRSPQLRLSWQATQRQTWLLSHRWLSLDSSRDFFVTGFRRDTTGVSGDDIGRQWELRWRWKPADSPYSLELGAAYLDKGAYFKGEGGAPLNPPNVDNTEYVFAQLNWRY</sequence>
<evidence type="ECO:0000259" key="2">
    <source>
        <dbReference type="Pfam" id="PF13372"/>
    </source>
</evidence>
<feature type="domain" description="Alginate export" evidence="2">
    <location>
        <begin position="26"/>
        <end position="425"/>
    </location>
</feature>
<reference evidence="3 4" key="1">
    <citation type="submission" date="2023-10" db="EMBL/GenBank/DDBJ databases">
        <title>Two novel species belonging to the OM43/NOR5 clade.</title>
        <authorList>
            <person name="Park M."/>
        </authorList>
    </citation>
    <scope>NUCLEOTIDE SEQUENCE [LARGE SCALE GENOMIC DNA]</scope>
    <source>
        <strain evidence="3 4">IMCC43200</strain>
    </source>
</reference>
<dbReference type="RefSeq" id="WP_407348594.1">
    <property type="nucleotide sequence ID" value="NZ_CP136864.1"/>
</dbReference>
<proteinExistence type="predicted"/>
<organism evidence="3 4">
    <name type="scientific">Congregibacter variabilis</name>
    <dbReference type="NCBI Taxonomy" id="3081200"/>
    <lineage>
        <taxon>Bacteria</taxon>
        <taxon>Pseudomonadati</taxon>
        <taxon>Pseudomonadota</taxon>
        <taxon>Gammaproteobacteria</taxon>
        <taxon>Cellvibrionales</taxon>
        <taxon>Halieaceae</taxon>
        <taxon>Congregibacter</taxon>
    </lineage>
</organism>
<evidence type="ECO:0000313" key="4">
    <source>
        <dbReference type="Proteomes" id="UP001626537"/>
    </source>
</evidence>
<name>A0ABZ0I493_9GAMM</name>
<keyword evidence="4" id="KW-1185">Reference proteome</keyword>
<dbReference type="EMBL" id="CP136864">
    <property type="protein sequence ID" value="WOJ93955.1"/>
    <property type="molecule type" value="Genomic_DNA"/>
</dbReference>
<dbReference type="Proteomes" id="UP001626537">
    <property type="component" value="Chromosome"/>
</dbReference>
<gene>
    <name evidence="3" type="ORF">R0135_02000</name>
</gene>
<feature type="compositionally biased region" description="Polar residues" evidence="1">
    <location>
        <begin position="1"/>
        <end position="13"/>
    </location>
</feature>
<evidence type="ECO:0000256" key="1">
    <source>
        <dbReference type="SAM" id="MobiDB-lite"/>
    </source>
</evidence>
<dbReference type="Pfam" id="PF13372">
    <property type="entry name" value="Alginate_exp"/>
    <property type="match status" value="1"/>
</dbReference>
<dbReference type="InterPro" id="IPR025388">
    <property type="entry name" value="Alginate_export_dom"/>
</dbReference>